<keyword evidence="2 3" id="KW-0732">Signal</keyword>
<gene>
    <name evidence="4" type="ORF">F8M41_020325</name>
</gene>
<dbReference type="InterPro" id="IPR017853">
    <property type="entry name" value="GH"/>
</dbReference>
<dbReference type="SUPFAM" id="SSF51445">
    <property type="entry name" value="(Trans)glycosidases"/>
    <property type="match status" value="1"/>
</dbReference>
<evidence type="ECO:0000256" key="2">
    <source>
        <dbReference type="ARBA" id="ARBA00022729"/>
    </source>
</evidence>
<feature type="chain" id="PRO_5034149950" evidence="3">
    <location>
        <begin position="21"/>
        <end position="233"/>
    </location>
</feature>
<dbReference type="OrthoDB" id="2251794at2759"/>
<feature type="signal peptide" evidence="3">
    <location>
        <begin position="1"/>
        <end position="20"/>
    </location>
</feature>
<dbReference type="PANTHER" id="PTHR23208">
    <property type="entry name" value="LYSOZYME PROTEIN"/>
    <property type="match status" value="1"/>
</dbReference>
<evidence type="ECO:0000256" key="1">
    <source>
        <dbReference type="ARBA" id="ARBA00010646"/>
    </source>
</evidence>
<dbReference type="GO" id="GO:0016998">
    <property type="term" value="P:cell wall macromolecule catabolic process"/>
    <property type="evidence" value="ECO:0007669"/>
    <property type="project" value="InterPro"/>
</dbReference>
<dbReference type="EMBL" id="WTPW01000555">
    <property type="protein sequence ID" value="KAF0500234.1"/>
    <property type="molecule type" value="Genomic_DNA"/>
</dbReference>
<dbReference type="Gene3D" id="3.20.20.80">
    <property type="entry name" value="Glycosidases"/>
    <property type="match status" value="1"/>
</dbReference>
<protein>
    <submittedName>
        <fullName evidence="4">Glycoside hydrolase family 25 protein</fullName>
    </submittedName>
</protein>
<dbReference type="PROSITE" id="PS51904">
    <property type="entry name" value="GLYCOSYL_HYDROL_F25_2"/>
    <property type="match status" value="1"/>
</dbReference>
<comment type="caution">
    <text evidence="4">The sequence shown here is derived from an EMBL/GenBank/DDBJ whole genome shotgun (WGS) entry which is preliminary data.</text>
</comment>
<dbReference type="GO" id="GO:0003796">
    <property type="term" value="F:lysozyme activity"/>
    <property type="evidence" value="ECO:0007669"/>
    <property type="project" value="InterPro"/>
</dbReference>
<evidence type="ECO:0000313" key="5">
    <source>
        <dbReference type="Proteomes" id="UP000439903"/>
    </source>
</evidence>
<dbReference type="Proteomes" id="UP000439903">
    <property type="component" value="Unassembled WGS sequence"/>
</dbReference>
<organism evidence="4 5">
    <name type="scientific">Gigaspora margarita</name>
    <dbReference type="NCBI Taxonomy" id="4874"/>
    <lineage>
        <taxon>Eukaryota</taxon>
        <taxon>Fungi</taxon>
        <taxon>Fungi incertae sedis</taxon>
        <taxon>Mucoromycota</taxon>
        <taxon>Glomeromycotina</taxon>
        <taxon>Glomeromycetes</taxon>
        <taxon>Diversisporales</taxon>
        <taxon>Gigasporaceae</taxon>
        <taxon>Gigaspora</taxon>
    </lineage>
</organism>
<dbReference type="PANTHER" id="PTHR23208:SF36">
    <property type="entry name" value="LYSOZYME-RELATED"/>
    <property type="match status" value="1"/>
</dbReference>
<proteinExistence type="inferred from homology"/>
<sequence length="233" mass="27197">MKFLILSFLFITNITRLIFADYLAIDAAFPRTKKDFNCALNKGYQRAILRGYREIYGGQIDPDFLQNYNNAIAAGYKYIDVYMFPSATKSTNNKTNKTPQQQVRELVNFIHTNHIVVQTLWLDIEKADKTNLARWNMGTTKNRQFLKEFHDVLESTKWNWGVYSRSGDWKTITGDINWELNSSKKLWYIKVDQQQSLNNFQPFGGWKSGIGKQFDQNNNTLCNAIFDLNIFKA</sequence>
<dbReference type="InterPro" id="IPR051595">
    <property type="entry name" value="GH25_Enzymes"/>
</dbReference>
<evidence type="ECO:0000313" key="4">
    <source>
        <dbReference type="EMBL" id="KAF0500234.1"/>
    </source>
</evidence>
<keyword evidence="4" id="KW-0378">Hydrolase</keyword>
<dbReference type="AlphaFoldDB" id="A0A8H4AIJ8"/>
<comment type="similarity">
    <text evidence="1">Belongs to the glycosyl hydrolase 25 family.</text>
</comment>
<name>A0A8H4AIJ8_GIGMA</name>
<dbReference type="GO" id="GO:0007165">
    <property type="term" value="P:signal transduction"/>
    <property type="evidence" value="ECO:0007669"/>
    <property type="project" value="TreeGrafter"/>
</dbReference>
<evidence type="ECO:0000256" key="3">
    <source>
        <dbReference type="SAM" id="SignalP"/>
    </source>
</evidence>
<dbReference type="GO" id="GO:0009253">
    <property type="term" value="P:peptidoglycan catabolic process"/>
    <property type="evidence" value="ECO:0007669"/>
    <property type="project" value="InterPro"/>
</dbReference>
<dbReference type="InterPro" id="IPR002053">
    <property type="entry name" value="Glyco_hydro_25"/>
</dbReference>
<reference evidence="4 5" key="1">
    <citation type="journal article" date="2019" name="Environ. Microbiol.">
        <title>At the nexus of three kingdoms: the genome of the mycorrhizal fungus Gigaspora margarita provides insights into plant, endobacterial and fungal interactions.</title>
        <authorList>
            <person name="Venice F."/>
            <person name="Ghignone S."/>
            <person name="Salvioli di Fossalunga A."/>
            <person name="Amselem J."/>
            <person name="Novero M."/>
            <person name="Xianan X."/>
            <person name="Sedzielewska Toro K."/>
            <person name="Morin E."/>
            <person name="Lipzen A."/>
            <person name="Grigoriev I.V."/>
            <person name="Henrissat B."/>
            <person name="Martin F.M."/>
            <person name="Bonfante P."/>
        </authorList>
    </citation>
    <scope>NUCLEOTIDE SEQUENCE [LARGE SCALE GENOMIC DNA]</scope>
    <source>
        <strain evidence="4 5">BEG34</strain>
    </source>
</reference>
<accession>A0A8H4AIJ8</accession>
<keyword evidence="5" id="KW-1185">Reference proteome</keyword>